<dbReference type="PROSITE" id="PS00141">
    <property type="entry name" value="ASP_PROTEASE"/>
    <property type="match status" value="1"/>
</dbReference>
<evidence type="ECO:0000256" key="2">
    <source>
        <dbReference type="ARBA" id="ARBA00022670"/>
    </source>
</evidence>
<dbReference type="Proteomes" id="UP001321749">
    <property type="component" value="Unassembled WGS sequence"/>
</dbReference>
<dbReference type="SUPFAM" id="SSF50630">
    <property type="entry name" value="Acid proteases"/>
    <property type="match status" value="1"/>
</dbReference>
<organism evidence="8 9">
    <name type="scientific">Cladorrhinum samala</name>
    <dbReference type="NCBI Taxonomy" id="585594"/>
    <lineage>
        <taxon>Eukaryota</taxon>
        <taxon>Fungi</taxon>
        <taxon>Dikarya</taxon>
        <taxon>Ascomycota</taxon>
        <taxon>Pezizomycotina</taxon>
        <taxon>Sordariomycetes</taxon>
        <taxon>Sordariomycetidae</taxon>
        <taxon>Sordariales</taxon>
        <taxon>Podosporaceae</taxon>
        <taxon>Cladorrhinum</taxon>
    </lineage>
</organism>
<feature type="chain" id="PRO_5043451711" evidence="6">
    <location>
        <begin position="19"/>
        <end position="404"/>
    </location>
</feature>
<dbReference type="CDD" id="cd06097">
    <property type="entry name" value="Aspergillopepsin_like"/>
    <property type="match status" value="1"/>
</dbReference>
<dbReference type="Pfam" id="PF00026">
    <property type="entry name" value="Asp"/>
    <property type="match status" value="1"/>
</dbReference>
<feature type="signal peptide" evidence="6">
    <location>
        <begin position="1"/>
        <end position="18"/>
    </location>
</feature>
<dbReference type="PROSITE" id="PS51767">
    <property type="entry name" value="PEPTIDASE_A1"/>
    <property type="match status" value="1"/>
</dbReference>
<dbReference type="InterPro" id="IPR021109">
    <property type="entry name" value="Peptidase_aspartic_dom_sf"/>
</dbReference>
<evidence type="ECO:0000256" key="4">
    <source>
        <dbReference type="ARBA" id="ARBA00022801"/>
    </source>
</evidence>
<evidence type="ECO:0000313" key="8">
    <source>
        <dbReference type="EMBL" id="KAK4464671.1"/>
    </source>
</evidence>
<dbReference type="GO" id="GO:0006508">
    <property type="term" value="P:proteolysis"/>
    <property type="evidence" value="ECO:0007669"/>
    <property type="project" value="UniProtKB-KW"/>
</dbReference>
<dbReference type="PRINTS" id="PR00792">
    <property type="entry name" value="PEPSIN"/>
</dbReference>
<keyword evidence="9" id="KW-1185">Reference proteome</keyword>
<keyword evidence="4 5" id="KW-0378">Hydrolase</keyword>
<proteinExistence type="inferred from homology"/>
<comment type="caution">
    <text evidence="8">The sequence shown here is derived from an EMBL/GenBank/DDBJ whole genome shotgun (WGS) entry which is preliminary data.</text>
</comment>
<dbReference type="EMBL" id="MU864946">
    <property type="protein sequence ID" value="KAK4464671.1"/>
    <property type="molecule type" value="Genomic_DNA"/>
</dbReference>
<dbReference type="Gene3D" id="2.40.70.10">
    <property type="entry name" value="Acid Proteases"/>
    <property type="match status" value="2"/>
</dbReference>
<protein>
    <submittedName>
        <fullName evidence="8">Aspartic peptidase domain-containing protein</fullName>
    </submittedName>
</protein>
<feature type="domain" description="Peptidase A1" evidence="7">
    <location>
        <begin position="88"/>
        <end position="398"/>
    </location>
</feature>
<dbReference type="PANTHER" id="PTHR47966">
    <property type="entry name" value="BETA-SITE APP-CLEAVING ENZYME, ISOFORM A-RELATED"/>
    <property type="match status" value="1"/>
</dbReference>
<evidence type="ECO:0000259" key="7">
    <source>
        <dbReference type="PROSITE" id="PS51767"/>
    </source>
</evidence>
<dbReference type="AlphaFoldDB" id="A0AAV9HY56"/>
<name>A0AAV9HY56_9PEZI</name>
<keyword evidence="6" id="KW-0732">Signal</keyword>
<dbReference type="InterPro" id="IPR033121">
    <property type="entry name" value="PEPTIDASE_A1"/>
</dbReference>
<dbReference type="InterPro" id="IPR001969">
    <property type="entry name" value="Aspartic_peptidase_AS"/>
</dbReference>
<evidence type="ECO:0000256" key="1">
    <source>
        <dbReference type="ARBA" id="ARBA00007447"/>
    </source>
</evidence>
<reference evidence="8" key="1">
    <citation type="journal article" date="2023" name="Mol. Phylogenet. Evol.">
        <title>Genome-scale phylogeny and comparative genomics of the fungal order Sordariales.</title>
        <authorList>
            <person name="Hensen N."/>
            <person name="Bonometti L."/>
            <person name="Westerberg I."/>
            <person name="Brannstrom I.O."/>
            <person name="Guillou S."/>
            <person name="Cros-Aarteil S."/>
            <person name="Calhoun S."/>
            <person name="Haridas S."/>
            <person name="Kuo A."/>
            <person name="Mondo S."/>
            <person name="Pangilinan J."/>
            <person name="Riley R."/>
            <person name="LaButti K."/>
            <person name="Andreopoulos B."/>
            <person name="Lipzen A."/>
            <person name="Chen C."/>
            <person name="Yan M."/>
            <person name="Daum C."/>
            <person name="Ng V."/>
            <person name="Clum A."/>
            <person name="Steindorff A."/>
            <person name="Ohm R.A."/>
            <person name="Martin F."/>
            <person name="Silar P."/>
            <person name="Natvig D.O."/>
            <person name="Lalanne C."/>
            <person name="Gautier V."/>
            <person name="Ament-Velasquez S.L."/>
            <person name="Kruys A."/>
            <person name="Hutchinson M.I."/>
            <person name="Powell A.J."/>
            <person name="Barry K."/>
            <person name="Miller A.N."/>
            <person name="Grigoriev I.V."/>
            <person name="Debuchy R."/>
            <person name="Gladieux P."/>
            <person name="Hiltunen Thoren M."/>
            <person name="Johannesson H."/>
        </authorList>
    </citation>
    <scope>NUCLEOTIDE SEQUENCE</scope>
    <source>
        <strain evidence="8">PSN324</strain>
    </source>
</reference>
<dbReference type="GO" id="GO:0004190">
    <property type="term" value="F:aspartic-type endopeptidase activity"/>
    <property type="evidence" value="ECO:0007669"/>
    <property type="project" value="UniProtKB-KW"/>
</dbReference>
<dbReference type="InterPro" id="IPR001461">
    <property type="entry name" value="Aspartic_peptidase_A1"/>
</dbReference>
<evidence type="ECO:0000256" key="5">
    <source>
        <dbReference type="RuleBase" id="RU000454"/>
    </source>
</evidence>
<gene>
    <name evidence="8" type="ORF">QBC42DRAFT_170747</name>
</gene>
<dbReference type="InterPro" id="IPR034163">
    <property type="entry name" value="Aspergillopepsin-like_cat_dom"/>
</dbReference>
<evidence type="ECO:0000256" key="6">
    <source>
        <dbReference type="SAM" id="SignalP"/>
    </source>
</evidence>
<comment type="similarity">
    <text evidence="1 5">Belongs to the peptidase A1 family.</text>
</comment>
<dbReference type="PANTHER" id="PTHR47966:SF2">
    <property type="entry name" value="ASPERGILLOPEPSIN-1-RELATED"/>
    <property type="match status" value="1"/>
</dbReference>
<keyword evidence="3 5" id="KW-0064">Aspartyl protease</keyword>
<sequence length="404" mass="44529">MPAIVVWLLLAILALAAGASPAHRKLSPRSMSLGLERNPGYARDGPGQYLRALKKWGVEIPNGFSNLTSIRGDVGDITASSFNHDREFLSRVGFGTPFQYMNVDLDTGSADVWVYTSETKAVDRGGRAVWVIENSTTAKRVPGADWKIEYGDESTANGNVYIDNIDVGGFTVKDAVVESAVEVSPLLTSDPYLGGIFGLAYGHRSQVYPHQPAVWRTMMQQLDKQVFTTDFKWHGDDGAFTFGYIDESRHIDEIKYTPLKPGAIFWSFNFTGIHIVGQNLWYLSQWEVIADTGTSLMLLSPDVVNTYYSAVPAARFEDSTWVFPCNSSPLPDFEIGLANGWVGRVPGRYINYTSLQDDPKTCMGGLQPIDHPFGILGAVFLKSVYAVYDVAGSRIGFAHKNLDI</sequence>
<keyword evidence="2 5" id="KW-0645">Protease</keyword>
<reference evidence="8" key="2">
    <citation type="submission" date="2023-06" db="EMBL/GenBank/DDBJ databases">
        <authorList>
            <consortium name="Lawrence Berkeley National Laboratory"/>
            <person name="Mondo S.J."/>
            <person name="Hensen N."/>
            <person name="Bonometti L."/>
            <person name="Westerberg I."/>
            <person name="Brannstrom I.O."/>
            <person name="Guillou S."/>
            <person name="Cros-Aarteil S."/>
            <person name="Calhoun S."/>
            <person name="Haridas S."/>
            <person name="Kuo A."/>
            <person name="Pangilinan J."/>
            <person name="Riley R."/>
            <person name="Labutti K."/>
            <person name="Andreopoulos B."/>
            <person name="Lipzen A."/>
            <person name="Chen C."/>
            <person name="Yanf M."/>
            <person name="Daum C."/>
            <person name="Ng V."/>
            <person name="Clum A."/>
            <person name="Steindorff A."/>
            <person name="Ohm R."/>
            <person name="Martin F."/>
            <person name="Silar P."/>
            <person name="Natvig D."/>
            <person name="Lalanne C."/>
            <person name="Gautier V."/>
            <person name="Ament-Velasquez S.L."/>
            <person name="Kruys A."/>
            <person name="Hutchinson M.I."/>
            <person name="Powell A.J."/>
            <person name="Barry K."/>
            <person name="Miller A.N."/>
            <person name="Grigoriev I.V."/>
            <person name="Debuchy R."/>
            <person name="Gladieux P."/>
            <person name="Thoren M.H."/>
            <person name="Johannesson H."/>
        </authorList>
    </citation>
    <scope>NUCLEOTIDE SEQUENCE</scope>
    <source>
        <strain evidence="8">PSN324</strain>
    </source>
</reference>
<accession>A0AAV9HY56</accession>
<evidence type="ECO:0000313" key="9">
    <source>
        <dbReference type="Proteomes" id="UP001321749"/>
    </source>
</evidence>
<evidence type="ECO:0000256" key="3">
    <source>
        <dbReference type="ARBA" id="ARBA00022750"/>
    </source>
</evidence>